<proteinExistence type="predicted"/>
<evidence type="ECO:0000313" key="1">
    <source>
        <dbReference type="EMBL" id="KRX37161.1"/>
    </source>
</evidence>
<comment type="caution">
    <text evidence="1">The sequence shown here is derived from an EMBL/GenBank/DDBJ whole genome shotgun (WGS) entry which is preliminary data.</text>
</comment>
<name>A0A0V0TDQ3_9BILA</name>
<protein>
    <submittedName>
        <fullName evidence="1">Uncharacterized protein</fullName>
    </submittedName>
</protein>
<evidence type="ECO:0000313" key="2">
    <source>
        <dbReference type="Proteomes" id="UP000055048"/>
    </source>
</evidence>
<keyword evidence="2" id="KW-1185">Reference proteome</keyword>
<organism evidence="1 2">
    <name type="scientific">Trichinella murrelli</name>
    <dbReference type="NCBI Taxonomy" id="144512"/>
    <lineage>
        <taxon>Eukaryota</taxon>
        <taxon>Metazoa</taxon>
        <taxon>Ecdysozoa</taxon>
        <taxon>Nematoda</taxon>
        <taxon>Enoplea</taxon>
        <taxon>Dorylaimia</taxon>
        <taxon>Trichinellida</taxon>
        <taxon>Trichinellidae</taxon>
        <taxon>Trichinella</taxon>
    </lineage>
</organism>
<dbReference type="Proteomes" id="UP000055048">
    <property type="component" value="Unassembled WGS sequence"/>
</dbReference>
<gene>
    <name evidence="1" type="ORF">T05_16529</name>
</gene>
<reference evidence="1 2" key="1">
    <citation type="submission" date="2015-01" db="EMBL/GenBank/DDBJ databases">
        <title>Evolution of Trichinella species and genotypes.</title>
        <authorList>
            <person name="Korhonen P.K."/>
            <person name="Edoardo P."/>
            <person name="Giuseppe L.R."/>
            <person name="Gasser R.B."/>
        </authorList>
    </citation>
    <scope>NUCLEOTIDE SEQUENCE [LARGE SCALE GENOMIC DNA]</scope>
    <source>
        <strain evidence="1">ISS417</strain>
    </source>
</reference>
<dbReference type="AlphaFoldDB" id="A0A0V0TDQ3"/>
<sequence length="70" mass="7889">MHGSFREIRTIELAKQPLRPSIGQAETTDSCLFIAVVQLSLAGYYTRCAETFRENSNSSIRSSIKKLYCT</sequence>
<accession>A0A0V0TDQ3</accession>
<dbReference type="EMBL" id="JYDJ01000323">
    <property type="protein sequence ID" value="KRX37161.1"/>
    <property type="molecule type" value="Genomic_DNA"/>
</dbReference>